<dbReference type="Pfam" id="PF00126">
    <property type="entry name" value="HTH_1"/>
    <property type="match status" value="1"/>
</dbReference>
<evidence type="ECO:0000313" key="8">
    <source>
        <dbReference type="Proteomes" id="UP000256794"/>
    </source>
</evidence>
<dbReference type="Gene3D" id="3.40.190.290">
    <property type="match status" value="1"/>
</dbReference>
<sequence length="300" mass="32718">MDLRFLETFIAIADCGSIAEAARRLNRTPAALTQRLHALEQELGHKLVLRSGRTVQPTAEGLAILDHARALVQGARDLQALAANGVPAGQLRLGATATSLTGLLPAIITRLSADYPSIEYFVQPGSSVDLYHRVVEGQLDAAIIVRPQFAIPKSTDWLTIRDEPLVFIASQSAPPLDPHVLIERSRFIRYDRNQWGGQIVDKYIRDHGLKVQEWLELDALDAIAALVDRGLGVAIVPDWAPPWPDGLRLRKTLLPAGEARHTGVIWQRSGARHPAVHAFVQACRTVFAGPAAGGRGRPQP</sequence>
<accession>A0A3D9XMD5</accession>
<evidence type="ECO:0000313" key="6">
    <source>
        <dbReference type="EMBL" id="REF71605.1"/>
    </source>
</evidence>
<evidence type="ECO:0000313" key="7">
    <source>
        <dbReference type="EMBL" id="REG29159.1"/>
    </source>
</evidence>
<dbReference type="Gene3D" id="1.10.10.10">
    <property type="entry name" value="Winged helix-like DNA-binding domain superfamily/Winged helix DNA-binding domain"/>
    <property type="match status" value="1"/>
</dbReference>
<dbReference type="InterPro" id="IPR005119">
    <property type="entry name" value="LysR_subst-bd"/>
</dbReference>
<evidence type="ECO:0000256" key="2">
    <source>
        <dbReference type="ARBA" id="ARBA00023015"/>
    </source>
</evidence>
<reference evidence="8 9" key="1">
    <citation type="submission" date="2018-08" db="EMBL/GenBank/DDBJ databases">
        <title>Genomic Encyclopedia of Archaeal and Bacterial Type Strains, Phase II (KMG-II): from individual species to whole genera.</title>
        <authorList>
            <person name="Goeker M."/>
        </authorList>
    </citation>
    <scope>NUCLEOTIDE SEQUENCE [LARGE SCALE GENOMIC DNA]</scope>
    <source>
        <strain evidence="6 9">DSM 17099</strain>
        <strain evidence="7 8">DSM 582</strain>
    </source>
</reference>
<organism evidence="6 9">
    <name type="scientific">Paracoccus versutus</name>
    <name type="common">Thiobacillus versutus</name>
    <dbReference type="NCBI Taxonomy" id="34007"/>
    <lineage>
        <taxon>Bacteria</taxon>
        <taxon>Pseudomonadati</taxon>
        <taxon>Pseudomonadota</taxon>
        <taxon>Alphaproteobacteria</taxon>
        <taxon>Rhodobacterales</taxon>
        <taxon>Paracoccaceae</taxon>
        <taxon>Paracoccus</taxon>
    </lineage>
</organism>
<dbReference type="InterPro" id="IPR036388">
    <property type="entry name" value="WH-like_DNA-bd_sf"/>
</dbReference>
<accession>A0A3E0B9W3</accession>
<dbReference type="EMBL" id="QUMX01000059">
    <property type="protein sequence ID" value="REG29159.1"/>
    <property type="molecule type" value="Genomic_DNA"/>
</dbReference>
<proteinExistence type="inferred from homology"/>
<dbReference type="RefSeq" id="WP_036759713.1">
    <property type="nucleotide sequence ID" value="NZ_CP035287.1"/>
</dbReference>
<keyword evidence="2" id="KW-0805">Transcription regulation</keyword>
<gene>
    <name evidence="7" type="ORF">ATH84_105919</name>
    <name evidence="6" type="ORF">BDD41_0060</name>
</gene>
<evidence type="ECO:0000256" key="3">
    <source>
        <dbReference type="ARBA" id="ARBA00023125"/>
    </source>
</evidence>
<dbReference type="InterPro" id="IPR036390">
    <property type="entry name" value="WH_DNA-bd_sf"/>
</dbReference>
<dbReference type="Proteomes" id="UP000256794">
    <property type="component" value="Unassembled WGS sequence"/>
</dbReference>
<dbReference type="PANTHER" id="PTHR30126:SF94">
    <property type="entry name" value="LYSR FAMILY TRANSCRIPTIONAL REGULATOR"/>
    <property type="match status" value="1"/>
</dbReference>
<dbReference type="OrthoDB" id="9811588at2"/>
<dbReference type="SUPFAM" id="SSF53850">
    <property type="entry name" value="Periplasmic binding protein-like II"/>
    <property type="match status" value="1"/>
</dbReference>
<dbReference type="PROSITE" id="PS50931">
    <property type="entry name" value="HTH_LYSR"/>
    <property type="match status" value="1"/>
</dbReference>
<dbReference type="CDD" id="cd08427">
    <property type="entry name" value="PBP2_LTTR_like_2"/>
    <property type="match status" value="1"/>
</dbReference>
<dbReference type="SUPFAM" id="SSF46785">
    <property type="entry name" value="Winged helix' DNA-binding domain"/>
    <property type="match status" value="1"/>
</dbReference>
<dbReference type="EMBL" id="QTUJ01000001">
    <property type="protein sequence ID" value="REF71605.1"/>
    <property type="molecule type" value="Genomic_DNA"/>
</dbReference>
<comment type="caution">
    <text evidence="6">The sequence shown here is derived from an EMBL/GenBank/DDBJ whole genome shotgun (WGS) entry which is preliminary data.</text>
</comment>
<keyword evidence="3 6" id="KW-0238">DNA-binding</keyword>
<dbReference type="AlphaFoldDB" id="A0A3D9XMD5"/>
<evidence type="ECO:0000259" key="5">
    <source>
        <dbReference type="PROSITE" id="PS50931"/>
    </source>
</evidence>
<name>A0A3D9XMD5_PARVE</name>
<dbReference type="PANTHER" id="PTHR30126">
    <property type="entry name" value="HTH-TYPE TRANSCRIPTIONAL REGULATOR"/>
    <property type="match status" value="1"/>
</dbReference>
<dbReference type="Pfam" id="PF03466">
    <property type="entry name" value="LysR_substrate"/>
    <property type="match status" value="1"/>
</dbReference>
<keyword evidence="4" id="KW-0804">Transcription</keyword>
<evidence type="ECO:0000256" key="1">
    <source>
        <dbReference type="ARBA" id="ARBA00009437"/>
    </source>
</evidence>
<keyword evidence="8" id="KW-1185">Reference proteome</keyword>
<evidence type="ECO:0000256" key="4">
    <source>
        <dbReference type="ARBA" id="ARBA00023163"/>
    </source>
</evidence>
<protein>
    <submittedName>
        <fullName evidence="6">DNA-binding transcriptional LysR family regulator</fullName>
    </submittedName>
</protein>
<comment type="similarity">
    <text evidence="1">Belongs to the LysR transcriptional regulatory family.</text>
</comment>
<dbReference type="GO" id="GO:0000976">
    <property type="term" value="F:transcription cis-regulatory region binding"/>
    <property type="evidence" value="ECO:0007669"/>
    <property type="project" value="TreeGrafter"/>
</dbReference>
<dbReference type="InterPro" id="IPR000847">
    <property type="entry name" value="LysR_HTH_N"/>
</dbReference>
<feature type="domain" description="HTH lysR-type" evidence="5">
    <location>
        <begin position="1"/>
        <end position="58"/>
    </location>
</feature>
<evidence type="ECO:0000313" key="9">
    <source>
        <dbReference type="Proteomes" id="UP000256941"/>
    </source>
</evidence>
<dbReference type="GO" id="GO:0003700">
    <property type="term" value="F:DNA-binding transcription factor activity"/>
    <property type="evidence" value="ECO:0007669"/>
    <property type="project" value="InterPro"/>
</dbReference>
<dbReference type="Proteomes" id="UP000256941">
    <property type="component" value="Unassembled WGS sequence"/>
</dbReference>